<name>A0A6H5H1V7_9HEMI</name>
<feature type="compositionally biased region" description="Polar residues" evidence="1">
    <location>
        <begin position="127"/>
        <end position="137"/>
    </location>
</feature>
<dbReference type="Proteomes" id="UP000479000">
    <property type="component" value="Unassembled WGS sequence"/>
</dbReference>
<evidence type="ECO:0000313" key="3">
    <source>
        <dbReference type="Proteomes" id="UP000479000"/>
    </source>
</evidence>
<reference evidence="2 3" key="1">
    <citation type="submission" date="2020-02" db="EMBL/GenBank/DDBJ databases">
        <authorList>
            <person name="Ferguson B K."/>
        </authorList>
    </citation>
    <scope>NUCLEOTIDE SEQUENCE [LARGE SCALE GENOMIC DNA]</scope>
</reference>
<evidence type="ECO:0000256" key="1">
    <source>
        <dbReference type="SAM" id="MobiDB-lite"/>
    </source>
</evidence>
<dbReference type="OrthoDB" id="10249562at2759"/>
<keyword evidence="3" id="KW-1185">Reference proteome</keyword>
<dbReference type="InterPro" id="IPR006676">
    <property type="entry name" value="tRNA_splic"/>
</dbReference>
<dbReference type="AlphaFoldDB" id="A0A6H5H1V7"/>
<dbReference type="GO" id="GO:0000214">
    <property type="term" value="C:tRNA-intron endonuclease complex"/>
    <property type="evidence" value="ECO:0007669"/>
    <property type="project" value="TreeGrafter"/>
</dbReference>
<dbReference type="EMBL" id="CADCXU010023065">
    <property type="protein sequence ID" value="CAB0010602.1"/>
    <property type="molecule type" value="Genomic_DNA"/>
</dbReference>
<accession>A0A6H5H1V7</accession>
<proteinExistence type="predicted"/>
<dbReference type="PANTHER" id="PTHR21227">
    <property type="entry name" value="TRNA-SPLICING ENDONUCLEASE SUBUNIT SEN2"/>
    <property type="match status" value="1"/>
</dbReference>
<organism evidence="2 3">
    <name type="scientific">Nesidiocoris tenuis</name>
    <dbReference type="NCBI Taxonomy" id="355587"/>
    <lineage>
        <taxon>Eukaryota</taxon>
        <taxon>Metazoa</taxon>
        <taxon>Ecdysozoa</taxon>
        <taxon>Arthropoda</taxon>
        <taxon>Hexapoda</taxon>
        <taxon>Insecta</taxon>
        <taxon>Pterygota</taxon>
        <taxon>Neoptera</taxon>
        <taxon>Paraneoptera</taxon>
        <taxon>Hemiptera</taxon>
        <taxon>Heteroptera</taxon>
        <taxon>Panheteroptera</taxon>
        <taxon>Cimicomorpha</taxon>
        <taxon>Miridae</taxon>
        <taxon>Dicyphina</taxon>
        <taxon>Nesidiocoris</taxon>
    </lineage>
</organism>
<dbReference type="GO" id="GO:0000379">
    <property type="term" value="P:tRNA-type intron splice site recognition and cleavage"/>
    <property type="evidence" value="ECO:0007669"/>
    <property type="project" value="TreeGrafter"/>
</dbReference>
<feature type="region of interest" description="Disordered" evidence="1">
    <location>
        <begin position="116"/>
        <end position="156"/>
    </location>
</feature>
<dbReference type="PANTHER" id="PTHR21227:SF0">
    <property type="entry name" value="TRNA-SPLICING ENDONUCLEASE SUBUNIT SEN2"/>
    <property type="match status" value="1"/>
</dbReference>
<evidence type="ECO:0000313" key="2">
    <source>
        <dbReference type="EMBL" id="CAB0010602.1"/>
    </source>
</evidence>
<protein>
    <submittedName>
        <fullName evidence="2">Uncharacterized protein</fullName>
    </submittedName>
</protein>
<dbReference type="GO" id="GO:0000213">
    <property type="term" value="F:tRNA-intron lyase activity"/>
    <property type="evidence" value="ECO:0007669"/>
    <property type="project" value="InterPro"/>
</dbReference>
<gene>
    <name evidence="2" type="ORF">NTEN_LOCUS15643</name>
</gene>
<sequence>MDIKPPRKKKNAHRSSATRAPLPIFVQSPYGFFTDDSLAPVFRGYFNGYSVVVDNADEMKMLFEMGCFGKGSLSRSFPNFGQRKKEHPPVIFETQWQRRKEWIDRLQKTFGCQLINDEPLEKPDSGSAKSDTNPSEACSSSTGEKGEESEKCSSTGPTEVIVCQVRWPSTDPEVYKSPEIIQHFRVKDCTLGRWNPTSNLSTDTDD</sequence>
<dbReference type="GO" id="GO:0005737">
    <property type="term" value="C:cytoplasm"/>
    <property type="evidence" value="ECO:0007669"/>
    <property type="project" value="TreeGrafter"/>
</dbReference>